<reference evidence="8" key="2">
    <citation type="journal article" date="2023" name="Int. J. Mol. Sci.">
        <title>De Novo Assembly and Annotation of 11 Diverse Shrub Willow (Salix) Genomes Reveals Novel Gene Organization in Sex-Linked Regions.</title>
        <authorList>
            <person name="Hyden B."/>
            <person name="Feng K."/>
            <person name="Yates T.B."/>
            <person name="Jawdy S."/>
            <person name="Cereghino C."/>
            <person name="Smart L.B."/>
            <person name="Muchero W."/>
        </authorList>
    </citation>
    <scope>NUCLEOTIDE SEQUENCE</scope>
    <source>
        <tissue evidence="8">Shoot tip</tissue>
    </source>
</reference>
<dbReference type="GO" id="GO:0006357">
    <property type="term" value="P:regulation of transcription by RNA polymerase II"/>
    <property type="evidence" value="ECO:0007669"/>
    <property type="project" value="TreeGrafter"/>
</dbReference>
<name>A0A9Q0SPL9_SALPP</name>
<dbReference type="Gene3D" id="3.30.40.10">
    <property type="entry name" value="Zinc/RING finger domain, C3HC4 (zinc finger)"/>
    <property type="match status" value="4"/>
</dbReference>
<dbReference type="GO" id="GO:0008270">
    <property type="term" value="F:zinc ion binding"/>
    <property type="evidence" value="ECO:0007669"/>
    <property type="project" value="UniProtKB-KW"/>
</dbReference>
<dbReference type="InterPro" id="IPR001965">
    <property type="entry name" value="Znf_PHD"/>
</dbReference>
<organism evidence="8 9">
    <name type="scientific">Salix purpurea</name>
    <name type="common">Purple osier willow</name>
    <dbReference type="NCBI Taxonomy" id="77065"/>
    <lineage>
        <taxon>Eukaryota</taxon>
        <taxon>Viridiplantae</taxon>
        <taxon>Streptophyta</taxon>
        <taxon>Embryophyta</taxon>
        <taxon>Tracheophyta</taxon>
        <taxon>Spermatophyta</taxon>
        <taxon>Magnoliopsida</taxon>
        <taxon>eudicotyledons</taxon>
        <taxon>Gunneridae</taxon>
        <taxon>Pentapetalae</taxon>
        <taxon>rosids</taxon>
        <taxon>fabids</taxon>
        <taxon>Malpighiales</taxon>
        <taxon>Salicaceae</taxon>
        <taxon>Saliceae</taxon>
        <taxon>Salix</taxon>
    </lineage>
</organism>
<dbReference type="InterPro" id="IPR013083">
    <property type="entry name" value="Znf_RING/FYVE/PHD"/>
</dbReference>
<dbReference type="Proteomes" id="UP001151532">
    <property type="component" value="Chromosome 2"/>
</dbReference>
<keyword evidence="1" id="KW-0479">Metal-binding</keyword>
<dbReference type="InterPro" id="IPR011011">
    <property type="entry name" value="Znf_FYVE_PHD"/>
</dbReference>
<evidence type="ECO:0000259" key="7">
    <source>
        <dbReference type="PROSITE" id="PS51805"/>
    </source>
</evidence>
<evidence type="ECO:0000256" key="2">
    <source>
        <dbReference type="ARBA" id="ARBA00022771"/>
    </source>
</evidence>
<evidence type="ECO:0000256" key="3">
    <source>
        <dbReference type="ARBA" id="ARBA00022833"/>
    </source>
</evidence>
<keyword evidence="2 4" id="KW-0863">Zinc-finger</keyword>
<comment type="caution">
    <text evidence="8">The sequence shown here is derived from an EMBL/GenBank/DDBJ whole genome shotgun (WGS) entry which is preliminary data.</text>
</comment>
<dbReference type="SMART" id="SM00249">
    <property type="entry name" value="PHD"/>
    <property type="match status" value="4"/>
</dbReference>
<dbReference type="InterPro" id="IPR050701">
    <property type="entry name" value="Histone_Mod_Regulator"/>
</dbReference>
<dbReference type="SUPFAM" id="SSF57903">
    <property type="entry name" value="FYVE/PHD zinc finger"/>
    <property type="match status" value="2"/>
</dbReference>
<reference evidence="8" key="1">
    <citation type="submission" date="2022-11" db="EMBL/GenBank/DDBJ databases">
        <authorList>
            <person name="Hyden B.L."/>
            <person name="Feng K."/>
            <person name="Yates T."/>
            <person name="Jawdy S."/>
            <person name="Smart L.B."/>
            <person name="Muchero W."/>
        </authorList>
    </citation>
    <scope>NUCLEOTIDE SEQUENCE</scope>
    <source>
        <tissue evidence="8">Shoot tip</tissue>
    </source>
</reference>
<keyword evidence="9" id="KW-1185">Reference proteome</keyword>
<dbReference type="InterPro" id="IPR034732">
    <property type="entry name" value="EPHD"/>
</dbReference>
<evidence type="ECO:0000256" key="5">
    <source>
        <dbReference type="SAM" id="MobiDB-lite"/>
    </source>
</evidence>
<proteinExistence type="predicted"/>
<feature type="compositionally biased region" description="Polar residues" evidence="5">
    <location>
        <begin position="205"/>
        <end position="214"/>
    </location>
</feature>
<feature type="compositionally biased region" description="Basic and acidic residues" evidence="5">
    <location>
        <begin position="193"/>
        <end position="204"/>
    </location>
</feature>
<feature type="domain" description="PHD-type" evidence="6">
    <location>
        <begin position="325"/>
        <end position="376"/>
    </location>
</feature>
<dbReference type="Pfam" id="PF13832">
    <property type="entry name" value="zf-HC5HC2H_2"/>
    <property type="match status" value="2"/>
</dbReference>
<dbReference type="PROSITE" id="PS50016">
    <property type="entry name" value="ZF_PHD_2"/>
    <property type="match status" value="2"/>
</dbReference>
<sequence length="1501" mass="166185">MTGGLCHRRKKMMGRGPYRGCGAEERPCRPILRVPAANSLVNEPEKPQPTLKKPTSLEVDFFSQANKVLSVHSPFDVAENASGSGVPSFSSVSTLPNRLASLLRQSDGSRKRHKKSHSGADKKSSSRVSDRSKGGNIWVEIEEYFRGLALPDIDALCELSSLFKSLGYSKCFYTPYIGNEKIERIETTGTNVKTEENLDGKTEGNDPNEQTDTSANVENANHNVKIDWLDGIGEGLIVKDEGNQEDGQFMEIDSVATQSNGAECLSQEEPNCCSVSDFSRSVEWLLGCRNRNILTSERPSKKQKLLGNDAGLEKVLVGYPCEGNLSLCDFCCKGETGDDSNRLIVCSSCNVAVHLKCYGVQGDVNKSWLCSWCKQESDENNIIKQSCVLCPKEGGAMKPVNVENGRSNLEFVHLFCSQWMPEVYIEDLMKMEPVMNVGGIKEKRRKLVCNVCKVKSGTCVQCSHGSCRTSFHPICAREARHRIEVWGKYGSDNVELRAFCLKHTGLPDDKDTNQLGEALVAASHNCFVASHDPSELQMDKQHKLNSVRNGDKLAVHIETSDTNSVKPGNGESREIELHDSKADAVPLSESGAVDQLIDTGIFERGGYEGASPSDFQILLLILKKLIDQGKVNAEELTMEIGISSDLLIPTLVEVNLVPDSQAKLVKWFQNHVHLASQHKDLKVKLKSTILPKSEIGTADHSDGITVSKSDITDAIAVMSVPPRRRTKSNIRILRDNRAICSPEEILSANSLIMNGDKVVDQLGSEEPENSREASIPNVAEKIPDVFQDSLVLHLPKGEDGSISVKIQQAHTDIPEKSNSINTVGALSVFSDVNSFIPNLIEPEAYSNSYVHPCIHEKLSQIQSGMLLQKGVSGLEGSKDTEISRLEASSNASVCCDHRNKHSKCNDLICSSSEINLEELAKAKKLGILKLSPVDEVEGEIIYYQQRLLGNAVARKHFTDNLISKVARHLPHEIDASRGKWWDEVLVNQYLCDVREAKKQGRKERKHKEAQAVLAAATAAAAASSRTSSFRRDTFDESAHQEKYNTSNGKAGISSQLMPRPKEMLSRVAVPRMSSEKYSDFVQSVSDFSKDHLRSCDICRRFETILNPILVCSGCKVAVHLDCYRCVKESTGPWHCELCEELLSSRCPGAPANFWDRANGAECGLCGGITGAFRKSTDGRWVHAFCAEWVFEPTFRRGQVNPVEGMEKIVKEINICCVCCHRHGVCIKCSAGHCQATFHPTCARSAGFYMNVKTLNGKMQHKAYCEKHSLEQKEKAETQKLGEEEIKSMRQVRGQLERLRLLCERIVRREKIKRELVLCSHSILACKRDQVTRPVLVRSPFFPTDVSSESATTSLIGNTSGYKSCSDAVQRSDDVTVDSTISVKHLVKVPLTMDTDQKTDDSSTSQNLFTPKPSERMPFAGKQIPQRPSTSASHNLLDDGEWSSKSKHYETFEKELVMTSDEASMKNQKLPKGYFYIPVDCLPKEKQINQNACSGEPSEHNG</sequence>
<feature type="domain" description="PHD-type" evidence="7">
    <location>
        <begin position="384"/>
        <end position="504"/>
    </location>
</feature>
<keyword evidence="3" id="KW-0862">Zinc</keyword>
<dbReference type="CDD" id="cd15571">
    <property type="entry name" value="ePHD"/>
    <property type="match status" value="1"/>
</dbReference>
<gene>
    <name evidence="8" type="ORF">OIU79_015504</name>
</gene>
<dbReference type="PROSITE" id="PS01359">
    <property type="entry name" value="ZF_PHD_1"/>
    <property type="match status" value="2"/>
</dbReference>
<dbReference type="EMBL" id="JAPFFK010000019">
    <property type="protein sequence ID" value="KAJ6685474.1"/>
    <property type="molecule type" value="Genomic_DNA"/>
</dbReference>
<evidence type="ECO:0000313" key="8">
    <source>
        <dbReference type="EMBL" id="KAJ6685474.1"/>
    </source>
</evidence>
<feature type="compositionally biased region" description="Basic residues" evidence="5">
    <location>
        <begin position="1"/>
        <end position="13"/>
    </location>
</feature>
<dbReference type="OrthoDB" id="20839at2759"/>
<feature type="region of interest" description="Disordered" evidence="5">
    <location>
        <begin position="1393"/>
        <end position="1441"/>
    </location>
</feature>
<dbReference type="PANTHER" id="PTHR13793">
    <property type="entry name" value="PHD FINGER PROTEINS"/>
    <property type="match status" value="1"/>
</dbReference>
<dbReference type="InterPro" id="IPR019786">
    <property type="entry name" value="Zinc_finger_PHD-type_CS"/>
</dbReference>
<evidence type="ECO:0000256" key="1">
    <source>
        <dbReference type="ARBA" id="ARBA00022723"/>
    </source>
</evidence>
<evidence type="ECO:0000256" key="4">
    <source>
        <dbReference type="PROSITE-ProRule" id="PRU00146"/>
    </source>
</evidence>
<feature type="region of interest" description="Disordered" evidence="5">
    <location>
        <begin position="1"/>
        <end position="25"/>
    </location>
</feature>
<feature type="compositionally biased region" description="Basic and acidic residues" evidence="5">
    <location>
        <begin position="118"/>
        <end position="132"/>
    </location>
</feature>
<feature type="domain" description="PHD-type" evidence="6">
    <location>
        <begin position="1092"/>
        <end position="1141"/>
    </location>
</feature>
<dbReference type="PROSITE" id="PS51805">
    <property type="entry name" value="EPHD"/>
    <property type="match status" value="2"/>
</dbReference>
<dbReference type="GO" id="GO:0005634">
    <property type="term" value="C:nucleus"/>
    <property type="evidence" value="ECO:0007669"/>
    <property type="project" value="UniProtKB-ARBA"/>
</dbReference>
<dbReference type="Pfam" id="PF13831">
    <property type="entry name" value="PHD_2"/>
    <property type="match status" value="2"/>
</dbReference>
<evidence type="ECO:0000259" key="6">
    <source>
        <dbReference type="PROSITE" id="PS50016"/>
    </source>
</evidence>
<feature type="domain" description="PHD-type" evidence="7">
    <location>
        <begin position="1159"/>
        <end position="1268"/>
    </location>
</feature>
<accession>A0A9Q0SPL9</accession>
<feature type="region of interest" description="Disordered" evidence="5">
    <location>
        <begin position="193"/>
        <end position="214"/>
    </location>
</feature>
<evidence type="ECO:0000313" key="9">
    <source>
        <dbReference type="Proteomes" id="UP001151532"/>
    </source>
</evidence>
<feature type="region of interest" description="Disordered" evidence="5">
    <location>
        <begin position="36"/>
        <end position="55"/>
    </location>
</feature>
<protein>
    <submittedName>
        <fullName evidence="8">PHD FINGER PROTEINS</fullName>
    </submittedName>
</protein>
<dbReference type="PANTHER" id="PTHR13793:SF107">
    <property type="entry name" value="BROMODOMAIN-CONTAINING PROTEIN HOMOLOG"/>
    <property type="match status" value="1"/>
</dbReference>
<feature type="region of interest" description="Disordered" evidence="5">
    <location>
        <begin position="103"/>
        <end position="132"/>
    </location>
</feature>
<dbReference type="InterPro" id="IPR019787">
    <property type="entry name" value="Znf_PHD-finger"/>
</dbReference>